<keyword evidence="2 4" id="KW-0807">Transducer</keyword>
<dbReference type="EMBL" id="CP144373">
    <property type="protein sequence ID" value="XCH47120.1"/>
    <property type="molecule type" value="Genomic_DNA"/>
</dbReference>
<dbReference type="RefSeq" id="WP_353684647.1">
    <property type="nucleotide sequence ID" value="NZ_CP144373.1"/>
</dbReference>
<evidence type="ECO:0000256" key="2">
    <source>
        <dbReference type="ARBA" id="ARBA00023224"/>
    </source>
</evidence>
<keyword evidence="6" id="KW-1133">Transmembrane helix</keyword>
<feature type="domain" description="HAMP" evidence="8">
    <location>
        <begin position="181"/>
        <end position="233"/>
    </location>
</feature>
<dbReference type="InterPro" id="IPR003660">
    <property type="entry name" value="HAMP_dom"/>
</dbReference>
<accession>A0AAU8H0F6</accession>
<dbReference type="GO" id="GO:0016020">
    <property type="term" value="C:membrane"/>
    <property type="evidence" value="ECO:0007669"/>
    <property type="project" value="UniProtKB-SubCell"/>
</dbReference>
<dbReference type="PROSITE" id="PS50885">
    <property type="entry name" value="HAMP"/>
    <property type="match status" value="1"/>
</dbReference>
<evidence type="ECO:0000259" key="7">
    <source>
        <dbReference type="PROSITE" id="PS50111"/>
    </source>
</evidence>
<dbReference type="FunFam" id="1.10.287.950:FF:000001">
    <property type="entry name" value="Methyl-accepting chemotaxis sensory transducer"/>
    <property type="match status" value="1"/>
</dbReference>
<evidence type="ECO:0000256" key="6">
    <source>
        <dbReference type="SAM" id="Phobius"/>
    </source>
</evidence>
<feature type="transmembrane region" description="Helical" evidence="6">
    <location>
        <begin position="159"/>
        <end position="178"/>
    </location>
</feature>
<organism evidence="9">
    <name type="scientific">Thermodesulfovibrio autotrophicus</name>
    <dbReference type="NCBI Taxonomy" id="3118333"/>
    <lineage>
        <taxon>Bacteria</taxon>
        <taxon>Pseudomonadati</taxon>
        <taxon>Nitrospirota</taxon>
        <taxon>Thermodesulfovibrionia</taxon>
        <taxon>Thermodesulfovibrionales</taxon>
        <taxon>Thermodesulfovibrionaceae</taxon>
        <taxon>Thermodesulfovibrio</taxon>
    </lineage>
</organism>
<comment type="similarity">
    <text evidence="3">Belongs to the methyl-accepting chemotaxis (MCP) protein family.</text>
</comment>
<dbReference type="SUPFAM" id="SSF58104">
    <property type="entry name" value="Methyl-accepting chemotaxis protein (MCP) signaling domain"/>
    <property type="match status" value="1"/>
</dbReference>
<evidence type="ECO:0000256" key="1">
    <source>
        <dbReference type="ARBA" id="ARBA00004370"/>
    </source>
</evidence>
<dbReference type="Gene3D" id="1.10.287.950">
    <property type="entry name" value="Methyl-accepting chemotaxis protein"/>
    <property type="match status" value="1"/>
</dbReference>
<dbReference type="CDD" id="cd06225">
    <property type="entry name" value="HAMP"/>
    <property type="match status" value="1"/>
</dbReference>
<feature type="region of interest" description="Disordered" evidence="5">
    <location>
        <begin position="251"/>
        <end position="272"/>
    </location>
</feature>
<dbReference type="SMART" id="SM00304">
    <property type="entry name" value="HAMP"/>
    <property type="match status" value="1"/>
</dbReference>
<comment type="subcellular location">
    <subcellularLocation>
        <location evidence="1">Membrane</location>
    </subcellularLocation>
</comment>
<feature type="transmembrane region" description="Helical" evidence="6">
    <location>
        <begin position="12"/>
        <end position="31"/>
    </location>
</feature>
<name>A0AAU8H0F6_9BACT</name>
<dbReference type="Pfam" id="PF00015">
    <property type="entry name" value="MCPsignal"/>
    <property type="match status" value="1"/>
</dbReference>
<keyword evidence="6" id="KW-0472">Membrane</keyword>
<dbReference type="InterPro" id="IPR025991">
    <property type="entry name" value="Chemoreceptor_zinc-bind_dom"/>
</dbReference>
<gene>
    <name evidence="9" type="ORF">V4D30_02305</name>
</gene>
<dbReference type="PANTHER" id="PTHR32089">
    <property type="entry name" value="METHYL-ACCEPTING CHEMOTAXIS PROTEIN MCPB"/>
    <property type="match status" value="1"/>
</dbReference>
<dbReference type="PROSITE" id="PS50111">
    <property type="entry name" value="CHEMOTAXIS_TRANSDUC_2"/>
    <property type="match status" value="1"/>
</dbReference>
<dbReference type="Pfam" id="PF13682">
    <property type="entry name" value="CZB"/>
    <property type="match status" value="1"/>
</dbReference>
<dbReference type="InterPro" id="IPR004089">
    <property type="entry name" value="MCPsignal_dom"/>
</dbReference>
<reference evidence="9" key="1">
    <citation type="submission" date="2024-01" db="EMBL/GenBank/DDBJ databases">
        <title>The first autotrophic representatives of the genus Thermodesulfovibrio.</title>
        <authorList>
            <person name="Maltseva A.I."/>
            <person name="Elcheninov A.G."/>
            <person name="Kublanov I.V."/>
            <person name="Lebedinsky A.V."/>
            <person name="Frolov E.N."/>
        </authorList>
    </citation>
    <scope>NUCLEOTIDE SEQUENCE</scope>
    <source>
        <strain evidence="9">3907-1M</strain>
    </source>
</reference>
<protein>
    <submittedName>
        <fullName evidence="9">Methyl-accepting chemotaxis protein</fullName>
    </submittedName>
</protein>
<dbReference type="CDD" id="cd11386">
    <property type="entry name" value="MCP_signal"/>
    <property type="match status" value="1"/>
</dbReference>
<feature type="domain" description="Methyl-accepting transducer" evidence="7">
    <location>
        <begin position="238"/>
        <end position="474"/>
    </location>
</feature>
<proteinExistence type="inferred from homology"/>
<dbReference type="PANTHER" id="PTHR32089:SF112">
    <property type="entry name" value="LYSOZYME-LIKE PROTEIN-RELATED"/>
    <property type="match status" value="1"/>
</dbReference>
<dbReference type="SMART" id="SM00283">
    <property type="entry name" value="MA"/>
    <property type="match status" value="1"/>
</dbReference>
<evidence type="ECO:0000256" key="3">
    <source>
        <dbReference type="ARBA" id="ARBA00029447"/>
    </source>
</evidence>
<sequence>MTHLLMQETSCYGLIHLLFVFSLTGTALMFVSLAGMTDDGRVVNYAGIVRGGTQRLIKLELAGKPSDELIANLDKIITGLSEGSKELNLPKVTDERFTSKLNELKTKWASLKNLIKNFRQDKTLSGKLLEDSEDYFKLTNEVVFAAENYSRKKVVTSKVIQITIFAVNVALLALIFIMTQKKIIKPIYNFSNLIERVSKDDLTTKVETKGKDEISQLGSHLNGMVQSFSGIIDKILQTVVGVIDSTDKLRERAERASDGSRNQSSQASQIATAAEEMSQTITDIAKNASQAAESAEEAMKTASEGKALSNDAIKVVEEVYQSTAELSQVVQSLNRRAEEIGEIVTVIKDIADQTNLLALNAAIEAARAGEQGRGFAVVADEVRKLAERTIKATDEISEKIRNIQNEAEATSRSMDISLKNVTKANEFIKELGNSLLHIVDSVNRVKDQITQIATAVDEQSAASEEVAKNIEKTSEIAKEMERIASEVMTSVNELTKIVEDLRNATSGFKTEASRFLVIDLAKTDHRVFVGKIGACLTGSLSLSAEQLPDHRNCRFGKWYLDEGQRLCGHLASFKAIDEPHARIHSLAKEAISACNRGDTKRAEELYRQIETLSHNLVNLLDNLKRDCQQNMRV</sequence>
<dbReference type="Pfam" id="PF00672">
    <property type="entry name" value="HAMP"/>
    <property type="match status" value="1"/>
</dbReference>
<evidence type="ECO:0000259" key="8">
    <source>
        <dbReference type="PROSITE" id="PS50885"/>
    </source>
</evidence>
<dbReference type="Gene3D" id="1.20.120.30">
    <property type="entry name" value="Aspartate receptor, ligand-binding domain"/>
    <property type="match status" value="1"/>
</dbReference>
<evidence type="ECO:0000313" key="9">
    <source>
        <dbReference type="EMBL" id="XCH47120.1"/>
    </source>
</evidence>
<dbReference type="GO" id="GO:0007165">
    <property type="term" value="P:signal transduction"/>
    <property type="evidence" value="ECO:0007669"/>
    <property type="project" value="UniProtKB-KW"/>
</dbReference>
<keyword evidence="6" id="KW-0812">Transmembrane</keyword>
<dbReference type="AlphaFoldDB" id="A0AAU8H0F6"/>
<dbReference type="KEGG" id="taut:V4D30_02305"/>
<dbReference type="GO" id="GO:0006935">
    <property type="term" value="P:chemotaxis"/>
    <property type="evidence" value="ECO:0007669"/>
    <property type="project" value="UniProtKB-ARBA"/>
</dbReference>
<evidence type="ECO:0000256" key="4">
    <source>
        <dbReference type="PROSITE-ProRule" id="PRU00284"/>
    </source>
</evidence>
<feature type="compositionally biased region" description="Low complexity" evidence="5">
    <location>
        <begin position="263"/>
        <end position="272"/>
    </location>
</feature>
<evidence type="ECO:0000256" key="5">
    <source>
        <dbReference type="SAM" id="MobiDB-lite"/>
    </source>
</evidence>